<accession>A0A7M5UFV1</accession>
<evidence type="ECO:0000256" key="2">
    <source>
        <dbReference type="ARBA" id="ARBA00022723"/>
    </source>
</evidence>
<dbReference type="GO" id="GO:0008270">
    <property type="term" value="F:zinc ion binding"/>
    <property type="evidence" value="ECO:0007669"/>
    <property type="project" value="UniProtKB-UniRule"/>
</dbReference>
<dbReference type="OrthoDB" id="291007at2759"/>
<feature type="binding site" evidence="6">
    <location>
        <position position="180"/>
    </location>
    <ligand>
        <name>Zn(2+)</name>
        <dbReference type="ChEBI" id="CHEBI:29105"/>
        <note>catalytic</note>
    </ligand>
</feature>
<keyword evidence="1 7" id="KW-0645">Protease</keyword>
<dbReference type="Proteomes" id="UP000594262">
    <property type="component" value="Unplaced"/>
</dbReference>
<evidence type="ECO:0000256" key="7">
    <source>
        <dbReference type="RuleBase" id="RU361183"/>
    </source>
</evidence>
<dbReference type="InterPro" id="IPR006026">
    <property type="entry name" value="Peptidase_Metallo"/>
</dbReference>
<feature type="domain" description="Peptidase M12A" evidence="8">
    <location>
        <begin position="86"/>
        <end position="316"/>
    </location>
</feature>
<keyword evidence="3 7" id="KW-0378">Hydrolase</keyword>
<feature type="binding site" evidence="6">
    <location>
        <position position="184"/>
    </location>
    <ligand>
        <name>Zn(2+)</name>
        <dbReference type="ChEBI" id="CHEBI:29105"/>
        <note>catalytic</note>
    </ligand>
</feature>
<dbReference type="GeneID" id="136802664"/>
<dbReference type="Gene3D" id="3.40.390.10">
    <property type="entry name" value="Collagenase (Catalytic Domain)"/>
    <property type="match status" value="1"/>
</dbReference>
<evidence type="ECO:0000313" key="10">
    <source>
        <dbReference type="Proteomes" id="UP000594262"/>
    </source>
</evidence>
<keyword evidence="5 7" id="KW-0482">Metalloprotease</keyword>
<evidence type="ECO:0000259" key="8">
    <source>
        <dbReference type="PROSITE" id="PS51864"/>
    </source>
</evidence>
<feature type="binding site" evidence="6">
    <location>
        <position position="190"/>
    </location>
    <ligand>
        <name>Zn(2+)</name>
        <dbReference type="ChEBI" id="CHEBI:29105"/>
        <note>catalytic</note>
    </ligand>
</feature>
<dbReference type="EC" id="3.4.24.-" evidence="7"/>
<dbReference type="SUPFAM" id="SSF55486">
    <property type="entry name" value="Metalloproteases ('zincins'), catalytic domain"/>
    <property type="match status" value="1"/>
</dbReference>
<keyword evidence="10" id="KW-1185">Reference proteome</keyword>
<keyword evidence="4 6" id="KW-0862">Zinc</keyword>
<dbReference type="PANTHER" id="PTHR10127">
    <property type="entry name" value="DISCOIDIN, CUB, EGF, LAMININ , AND ZINC METALLOPROTEASE DOMAIN CONTAINING"/>
    <property type="match status" value="1"/>
</dbReference>
<dbReference type="SMART" id="SM00235">
    <property type="entry name" value="ZnMc"/>
    <property type="match status" value="1"/>
</dbReference>
<dbReference type="InterPro" id="IPR024079">
    <property type="entry name" value="MetalloPept_cat_dom_sf"/>
</dbReference>
<organism evidence="9 10">
    <name type="scientific">Clytia hemisphaerica</name>
    <dbReference type="NCBI Taxonomy" id="252671"/>
    <lineage>
        <taxon>Eukaryota</taxon>
        <taxon>Metazoa</taxon>
        <taxon>Cnidaria</taxon>
        <taxon>Hydrozoa</taxon>
        <taxon>Hydroidolina</taxon>
        <taxon>Leptothecata</taxon>
        <taxon>Obeliida</taxon>
        <taxon>Clytiidae</taxon>
        <taxon>Clytia</taxon>
    </lineage>
</organism>
<evidence type="ECO:0000256" key="3">
    <source>
        <dbReference type="ARBA" id="ARBA00022801"/>
    </source>
</evidence>
<dbReference type="GO" id="GO:0004222">
    <property type="term" value="F:metalloendopeptidase activity"/>
    <property type="evidence" value="ECO:0007669"/>
    <property type="project" value="UniProtKB-UniRule"/>
</dbReference>
<dbReference type="PRINTS" id="PR00480">
    <property type="entry name" value="ASTACIN"/>
</dbReference>
<dbReference type="EnsemblMetazoa" id="CLYHEMT009853.2">
    <property type="protein sequence ID" value="CLYHEMP009853.2"/>
    <property type="gene ID" value="CLYHEMG009853"/>
</dbReference>
<dbReference type="PANTHER" id="PTHR10127:SF780">
    <property type="entry name" value="METALLOENDOPEPTIDASE"/>
    <property type="match status" value="1"/>
</dbReference>
<proteinExistence type="predicted"/>
<comment type="cofactor">
    <cofactor evidence="6 7">
        <name>Zn(2+)</name>
        <dbReference type="ChEBI" id="CHEBI:29105"/>
    </cofactor>
    <text evidence="6 7">Binds 1 zinc ion per subunit.</text>
</comment>
<evidence type="ECO:0000256" key="1">
    <source>
        <dbReference type="ARBA" id="ARBA00022670"/>
    </source>
</evidence>
<comment type="caution">
    <text evidence="6">Lacks conserved residue(s) required for the propagation of feature annotation.</text>
</comment>
<protein>
    <recommendedName>
        <fullName evidence="7">Metalloendopeptidase</fullName>
        <ecNumber evidence="7">3.4.24.-</ecNumber>
    </recommendedName>
</protein>
<evidence type="ECO:0000256" key="6">
    <source>
        <dbReference type="PROSITE-ProRule" id="PRU01211"/>
    </source>
</evidence>
<reference evidence="9" key="1">
    <citation type="submission" date="2021-01" db="UniProtKB">
        <authorList>
            <consortium name="EnsemblMetazoa"/>
        </authorList>
    </citation>
    <scope>IDENTIFICATION</scope>
</reference>
<dbReference type="GO" id="GO:0006508">
    <property type="term" value="P:proteolysis"/>
    <property type="evidence" value="ECO:0007669"/>
    <property type="project" value="UniProtKB-KW"/>
</dbReference>
<dbReference type="PROSITE" id="PS51864">
    <property type="entry name" value="ASTACIN"/>
    <property type="match status" value="1"/>
</dbReference>
<dbReference type="InterPro" id="IPR001506">
    <property type="entry name" value="Peptidase_M12A"/>
</dbReference>
<evidence type="ECO:0000313" key="9">
    <source>
        <dbReference type="EnsemblMetazoa" id="CLYHEMP009853.2"/>
    </source>
</evidence>
<dbReference type="RefSeq" id="XP_066915525.1">
    <property type="nucleotide sequence ID" value="XM_067059424.1"/>
</dbReference>
<evidence type="ECO:0000256" key="5">
    <source>
        <dbReference type="ARBA" id="ARBA00023049"/>
    </source>
</evidence>
<dbReference type="AlphaFoldDB" id="A0A7M5UFV1"/>
<dbReference type="Pfam" id="PF01400">
    <property type="entry name" value="Astacin"/>
    <property type="match status" value="1"/>
</dbReference>
<name>A0A7M5UFV1_9CNID</name>
<sequence>MANMNFSTLRNNSCINMIFTCFIFLQILSLASFRSLPPSQTPEMILNEKDLFEGDIILTPEQKEGLRKARLLKLHGNKGFNNDQTAKLGLQAWPSAYVPYRLSPAIGNSTEAVKAIEEAAKYLSKWTCVNLYQLSPRKNKDYIYFETSSVCAAPLGYTKGKKRQSIGLSPKCYFYTYVMHLVIHALGYFHEHTRPDRDNYVITDYTRTLWPDVYKVYFEKFEPWMTDDTYNKTNADYDFLSIMHPPVDWFTIGPDTIQTPVYSALTNTKKGKNGFTPFFWSIKPRSQYSAYTYEMGQRYTLSYWDQRKIGFAYHCPYDMHGEFVNFPVVFPKNYKPDTSCYDLTGLCFEWKVRYNRCNKMHEGTLEARQTRQWCRRTCGLCTRTVVT</sequence>
<keyword evidence="2 6" id="KW-0479">Metal-binding</keyword>
<evidence type="ECO:0000256" key="4">
    <source>
        <dbReference type="ARBA" id="ARBA00022833"/>
    </source>
</evidence>